<organism evidence="1 2">
    <name type="scientific">Desulfonema magnum</name>
    <dbReference type="NCBI Taxonomy" id="45655"/>
    <lineage>
        <taxon>Bacteria</taxon>
        <taxon>Pseudomonadati</taxon>
        <taxon>Thermodesulfobacteriota</taxon>
        <taxon>Desulfobacteria</taxon>
        <taxon>Desulfobacterales</taxon>
        <taxon>Desulfococcaceae</taxon>
        <taxon>Desulfonema</taxon>
    </lineage>
</organism>
<dbReference type="Proteomes" id="UP000663722">
    <property type="component" value="Chromosome"/>
</dbReference>
<reference evidence="1" key="1">
    <citation type="journal article" date="2021" name="Microb. Physiol.">
        <title>Proteogenomic Insights into the Physiology of Marine, Sulfate-Reducing, Filamentous Desulfonema limicola and Desulfonema magnum.</title>
        <authorList>
            <person name="Schnaars V."/>
            <person name="Wohlbrand L."/>
            <person name="Scheve S."/>
            <person name="Hinrichs C."/>
            <person name="Reinhardt R."/>
            <person name="Rabus R."/>
        </authorList>
    </citation>
    <scope>NUCLEOTIDE SEQUENCE</scope>
    <source>
        <strain evidence="1">4be13</strain>
    </source>
</reference>
<dbReference type="KEGG" id="dmm:dnm_068160"/>
<gene>
    <name evidence="1" type="ORF">dnm_068160</name>
</gene>
<proteinExistence type="predicted"/>
<dbReference type="EMBL" id="CP061800">
    <property type="protein sequence ID" value="QTA90755.1"/>
    <property type="molecule type" value="Genomic_DNA"/>
</dbReference>
<sequence>MTDIRQKKIIKLIFIWYEITEGQFIIDKTNRSRSKSASTSAKVTNSKIKPQDKGMSTVRKSLCCYSSVILSPYLLVSFFTKKTQAQNITYNELSENSRKFLAMTAYAVLIMQRPRPLPDRTHMPLRVSV</sequence>
<evidence type="ECO:0000313" key="2">
    <source>
        <dbReference type="Proteomes" id="UP000663722"/>
    </source>
</evidence>
<dbReference type="AlphaFoldDB" id="A0A975BSF6"/>
<keyword evidence="2" id="KW-1185">Reference proteome</keyword>
<accession>A0A975BSF6</accession>
<name>A0A975BSF6_9BACT</name>
<protein>
    <submittedName>
        <fullName evidence="1">Uncharacterized protein</fullName>
    </submittedName>
</protein>
<evidence type="ECO:0000313" key="1">
    <source>
        <dbReference type="EMBL" id="QTA90755.1"/>
    </source>
</evidence>